<dbReference type="AlphaFoldDB" id="A0A061RSA9"/>
<accession>A0A061RSA9</accession>
<feature type="non-terminal residue" evidence="1">
    <location>
        <position position="1"/>
    </location>
</feature>
<feature type="non-terminal residue" evidence="1">
    <location>
        <position position="82"/>
    </location>
</feature>
<dbReference type="EMBL" id="GBEZ01009863">
    <property type="protein sequence ID" value="JAC75757.1"/>
    <property type="molecule type" value="Transcribed_RNA"/>
</dbReference>
<protein>
    <submittedName>
        <fullName evidence="1">Uncharacterized protein</fullName>
    </submittedName>
</protein>
<gene>
    <name evidence="1" type="ORF">TSPGSL018_22144</name>
</gene>
<evidence type="ECO:0000313" key="1">
    <source>
        <dbReference type="EMBL" id="JAC75757.1"/>
    </source>
</evidence>
<name>A0A061RSA9_9CHLO</name>
<reference evidence="1" key="1">
    <citation type="submission" date="2014-05" db="EMBL/GenBank/DDBJ databases">
        <title>The transcriptome of the halophilic microalga Tetraselmis sp. GSL018 isolated from the Great Salt Lake, Utah.</title>
        <authorList>
            <person name="Jinkerson R.E."/>
            <person name="D'Adamo S."/>
            <person name="Posewitz M.C."/>
        </authorList>
    </citation>
    <scope>NUCLEOTIDE SEQUENCE</scope>
    <source>
        <strain evidence="1">GSL018</strain>
    </source>
</reference>
<sequence>ASSASENIVFRTKLSSVFGPFQTPRMPLRNKTKTKFQVAVLPVLLWSKTRKKSAPGFVDRTVFGYFHSRISSCQYQLPGLRF</sequence>
<organism evidence="1">
    <name type="scientific">Tetraselmis sp. GSL018</name>
    <dbReference type="NCBI Taxonomy" id="582737"/>
    <lineage>
        <taxon>Eukaryota</taxon>
        <taxon>Viridiplantae</taxon>
        <taxon>Chlorophyta</taxon>
        <taxon>core chlorophytes</taxon>
        <taxon>Chlorodendrophyceae</taxon>
        <taxon>Chlorodendrales</taxon>
        <taxon>Chlorodendraceae</taxon>
        <taxon>Tetraselmis</taxon>
    </lineage>
</organism>
<proteinExistence type="predicted"/>